<dbReference type="Proteomes" id="UP000243180">
    <property type="component" value="Chromosome"/>
</dbReference>
<proteinExistence type="inferred from homology"/>
<gene>
    <name evidence="3" type="ORF">SCL_2238</name>
</gene>
<keyword evidence="4" id="KW-1185">Reference proteome</keyword>
<comment type="function">
    <text evidence="2">Hydrolyzes RNA 2',3'-cyclic phosphodiester to an RNA 2'-phosphomonoester.</text>
</comment>
<keyword evidence="1 2" id="KW-0378">Hydrolase</keyword>
<keyword evidence="3" id="KW-0436">Ligase</keyword>
<dbReference type="HAMAP" id="MF_01940">
    <property type="entry name" value="RNA_CPDase"/>
    <property type="match status" value="1"/>
</dbReference>
<dbReference type="GO" id="GO:0008664">
    <property type="term" value="F:RNA 2',3'-cyclic 3'-phosphodiesterase activity"/>
    <property type="evidence" value="ECO:0007669"/>
    <property type="project" value="UniProtKB-EC"/>
</dbReference>
<comment type="catalytic activity">
    <reaction evidence="2">
        <text>a 3'-end 2',3'-cyclophospho-ribonucleotide-RNA + H2O = a 3'-end 2'-phospho-ribonucleotide-RNA + H(+)</text>
        <dbReference type="Rhea" id="RHEA:11828"/>
        <dbReference type="Rhea" id="RHEA-COMP:10464"/>
        <dbReference type="Rhea" id="RHEA-COMP:17353"/>
        <dbReference type="ChEBI" id="CHEBI:15377"/>
        <dbReference type="ChEBI" id="CHEBI:15378"/>
        <dbReference type="ChEBI" id="CHEBI:83064"/>
        <dbReference type="ChEBI" id="CHEBI:173113"/>
        <dbReference type="EC" id="3.1.4.58"/>
    </reaction>
</comment>
<feature type="active site" description="Proton acceptor" evidence="2">
    <location>
        <position position="134"/>
    </location>
</feature>
<feature type="active site" description="Proton donor" evidence="2">
    <location>
        <position position="52"/>
    </location>
</feature>
<dbReference type="InterPro" id="IPR009097">
    <property type="entry name" value="Cyclic_Pdiesterase"/>
</dbReference>
<organism evidence="3 4">
    <name type="scientific">Sulfuricaulis limicola</name>
    <dbReference type="NCBI Taxonomy" id="1620215"/>
    <lineage>
        <taxon>Bacteria</taxon>
        <taxon>Pseudomonadati</taxon>
        <taxon>Pseudomonadota</taxon>
        <taxon>Gammaproteobacteria</taxon>
        <taxon>Acidiferrobacterales</taxon>
        <taxon>Acidiferrobacteraceae</taxon>
        <taxon>Sulfuricaulis</taxon>
    </lineage>
</organism>
<evidence type="ECO:0000256" key="2">
    <source>
        <dbReference type="HAMAP-Rule" id="MF_01940"/>
    </source>
</evidence>
<dbReference type="EC" id="3.1.4.58" evidence="2"/>
<dbReference type="Gene3D" id="3.90.1140.10">
    <property type="entry name" value="Cyclic phosphodiesterase"/>
    <property type="match status" value="1"/>
</dbReference>
<reference evidence="3 4" key="1">
    <citation type="submission" date="2015-05" db="EMBL/GenBank/DDBJ databases">
        <title>Complete genome sequence of a sulfur-oxidizing gammaproteobacterium strain HA5.</title>
        <authorList>
            <person name="Miura A."/>
            <person name="Kojima H."/>
            <person name="Fukui M."/>
        </authorList>
    </citation>
    <scope>NUCLEOTIDE SEQUENCE [LARGE SCALE GENOMIC DNA]</scope>
    <source>
        <strain evidence="3 4">HA5</strain>
    </source>
</reference>
<accession>A0A1B4XI95</accession>
<dbReference type="SUPFAM" id="SSF55144">
    <property type="entry name" value="LigT-like"/>
    <property type="match status" value="1"/>
</dbReference>
<feature type="short sequence motif" description="HXTX 1" evidence="2">
    <location>
        <begin position="52"/>
        <end position="55"/>
    </location>
</feature>
<dbReference type="PANTHER" id="PTHR35561">
    <property type="entry name" value="RNA 2',3'-CYCLIC PHOSPHODIESTERASE"/>
    <property type="match status" value="1"/>
</dbReference>
<comment type="similarity">
    <text evidence="2">Belongs to the 2H phosphoesterase superfamily. ThpR family.</text>
</comment>
<dbReference type="Pfam" id="PF13563">
    <property type="entry name" value="2_5_RNA_ligase2"/>
    <property type="match status" value="1"/>
</dbReference>
<dbReference type="KEGG" id="slim:SCL_2238"/>
<dbReference type="AlphaFoldDB" id="A0A1B4XI95"/>
<dbReference type="PANTHER" id="PTHR35561:SF1">
    <property type="entry name" value="RNA 2',3'-CYCLIC PHOSPHODIESTERASE"/>
    <property type="match status" value="1"/>
</dbReference>
<dbReference type="InParanoid" id="A0A1B4XI95"/>
<dbReference type="EMBL" id="AP014879">
    <property type="protein sequence ID" value="BAV34527.1"/>
    <property type="molecule type" value="Genomic_DNA"/>
</dbReference>
<dbReference type="InterPro" id="IPR004175">
    <property type="entry name" value="RNA_CPDase"/>
</dbReference>
<evidence type="ECO:0000313" key="3">
    <source>
        <dbReference type="EMBL" id="BAV34527.1"/>
    </source>
</evidence>
<protein>
    <recommendedName>
        <fullName evidence="2">RNA 2',3'-cyclic phosphodiesterase</fullName>
        <shortName evidence="2">RNA 2',3'-CPDase</shortName>
        <ecNumber evidence="2">3.1.4.58</ecNumber>
    </recommendedName>
</protein>
<dbReference type="GO" id="GO:0016874">
    <property type="term" value="F:ligase activity"/>
    <property type="evidence" value="ECO:0007669"/>
    <property type="project" value="UniProtKB-KW"/>
</dbReference>
<sequence length="187" mass="20576">MTPVTTPLPATPTQRLFFALWPPAELSRELHRLAGNALRGGAGRRVAPENIHLTLAFLGSVNASFRECAEQAATAIRATSFTLMLEQMGYWPKPGILWAGPNQTPSLLIQLVQELNAGLVACGYDAEKRPYAAHLTLARKTHLHNAVASMEPRAWEINRFHLVRSHTHAGGARYEILRSWPLNSPAA</sequence>
<dbReference type="FunCoup" id="A0A1B4XI95">
    <property type="interactions" value="25"/>
</dbReference>
<evidence type="ECO:0000313" key="4">
    <source>
        <dbReference type="Proteomes" id="UP000243180"/>
    </source>
</evidence>
<dbReference type="GO" id="GO:0004113">
    <property type="term" value="F:2',3'-cyclic-nucleotide 3'-phosphodiesterase activity"/>
    <property type="evidence" value="ECO:0007669"/>
    <property type="project" value="InterPro"/>
</dbReference>
<evidence type="ECO:0000256" key="1">
    <source>
        <dbReference type="ARBA" id="ARBA00022801"/>
    </source>
</evidence>
<dbReference type="NCBIfam" id="TIGR02258">
    <property type="entry name" value="2_5_ligase"/>
    <property type="match status" value="1"/>
</dbReference>
<feature type="short sequence motif" description="HXTX 2" evidence="2">
    <location>
        <begin position="134"/>
        <end position="137"/>
    </location>
</feature>
<dbReference type="RefSeq" id="WP_197702615.1">
    <property type="nucleotide sequence ID" value="NZ_AP014879.1"/>
</dbReference>
<name>A0A1B4XI95_9GAMM</name>